<comment type="caution">
    <text evidence="2">The sequence shown here is derived from an EMBL/GenBank/DDBJ whole genome shotgun (WGS) entry which is preliminary data.</text>
</comment>
<sequence>MHIITSARRRREERAGAFVTRAVSGDCRGARTPVINGGIRARLTAGDLDNVPTNKLPINKECRAGRGRGREAGLRPRRTPNANISRRSAYVTPVLLQ</sequence>
<proteinExistence type="predicted"/>
<protein>
    <submittedName>
        <fullName evidence="2">Uncharacterized protein</fullName>
    </submittedName>
</protein>
<evidence type="ECO:0000313" key="2">
    <source>
        <dbReference type="EMBL" id="GBP54241.1"/>
    </source>
</evidence>
<dbReference type="AlphaFoldDB" id="A0A4C1WSK5"/>
<reference evidence="2 3" key="1">
    <citation type="journal article" date="2019" name="Commun. Biol.">
        <title>The bagworm genome reveals a unique fibroin gene that provides high tensile strength.</title>
        <authorList>
            <person name="Kono N."/>
            <person name="Nakamura H."/>
            <person name="Ohtoshi R."/>
            <person name="Tomita M."/>
            <person name="Numata K."/>
            <person name="Arakawa K."/>
        </authorList>
    </citation>
    <scope>NUCLEOTIDE SEQUENCE [LARGE SCALE GENOMIC DNA]</scope>
</reference>
<dbReference type="EMBL" id="BGZK01000641">
    <property type="protein sequence ID" value="GBP54241.1"/>
    <property type="molecule type" value="Genomic_DNA"/>
</dbReference>
<dbReference type="Proteomes" id="UP000299102">
    <property type="component" value="Unassembled WGS sequence"/>
</dbReference>
<gene>
    <name evidence="2" type="ORF">EVAR_43266_1</name>
</gene>
<evidence type="ECO:0000313" key="3">
    <source>
        <dbReference type="Proteomes" id="UP000299102"/>
    </source>
</evidence>
<organism evidence="2 3">
    <name type="scientific">Eumeta variegata</name>
    <name type="common">Bagworm moth</name>
    <name type="synonym">Eumeta japonica</name>
    <dbReference type="NCBI Taxonomy" id="151549"/>
    <lineage>
        <taxon>Eukaryota</taxon>
        <taxon>Metazoa</taxon>
        <taxon>Ecdysozoa</taxon>
        <taxon>Arthropoda</taxon>
        <taxon>Hexapoda</taxon>
        <taxon>Insecta</taxon>
        <taxon>Pterygota</taxon>
        <taxon>Neoptera</taxon>
        <taxon>Endopterygota</taxon>
        <taxon>Lepidoptera</taxon>
        <taxon>Glossata</taxon>
        <taxon>Ditrysia</taxon>
        <taxon>Tineoidea</taxon>
        <taxon>Psychidae</taxon>
        <taxon>Oiketicinae</taxon>
        <taxon>Eumeta</taxon>
    </lineage>
</organism>
<feature type="region of interest" description="Disordered" evidence="1">
    <location>
        <begin position="66"/>
        <end position="86"/>
    </location>
</feature>
<evidence type="ECO:0000256" key="1">
    <source>
        <dbReference type="SAM" id="MobiDB-lite"/>
    </source>
</evidence>
<name>A0A4C1WSK5_EUMVA</name>
<accession>A0A4C1WSK5</accession>
<keyword evidence="3" id="KW-1185">Reference proteome</keyword>